<evidence type="ECO:0000256" key="5">
    <source>
        <dbReference type="ARBA" id="ARBA00023172"/>
    </source>
</evidence>
<evidence type="ECO:0000259" key="7">
    <source>
        <dbReference type="Pfam" id="PF07282"/>
    </source>
</evidence>
<dbReference type="GO" id="GO:0032196">
    <property type="term" value="P:transposition"/>
    <property type="evidence" value="ECO:0007669"/>
    <property type="project" value="UniProtKB-KW"/>
</dbReference>
<reference evidence="8 9" key="1">
    <citation type="submission" date="2009-11" db="EMBL/GenBank/DDBJ databases">
        <authorList>
            <person name="Weinstock G."/>
            <person name="Sodergren E."/>
            <person name="Clifton S."/>
            <person name="Fulton L."/>
            <person name="Fulton B."/>
            <person name="Courtney L."/>
            <person name="Fronick C."/>
            <person name="Harrison M."/>
            <person name="Strong C."/>
            <person name="Farmer C."/>
            <person name="Delahaunty K."/>
            <person name="Markovic C."/>
            <person name="Hall O."/>
            <person name="Minx P."/>
            <person name="Tomlinson C."/>
            <person name="Mitreva M."/>
            <person name="Nelson J."/>
            <person name="Hou S."/>
            <person name="Wollam A."/>
            <person name="Pepin K.H."/>
            <person name="Johnson M."/>
            <person name="Bhonagiri V."/>
            <person name="Nash W.E."/>
            <person name="Warren W."/>
            <person name="Chinwalla A."/>
            <person name="Mardis E.R."/>
            <person name="Wilson R.K."/>
        </authorList>
    </citation>
    <scope>NUCLEOTIDE SEQUENCE [LARGE SCALE GENOMIC DNA]</scope>
    <source>
        <strain evidence="8 9">DSM 20093</strain>
    </source>
</reference>
<dbReference type="eggNOG" id="COG0675">
    <property type="taxonomic scope" value="Bacteria"/>
</dbReference>
<proteinExistence type="inferred from homology"/>
<evidence type="ECO:0000313" key="9">
    <source>
        <dbReference type="Proteomes" id="UP000003656"/>
    </source>
</evidence>
<dbReference type="PANTHER" id="PTHR30405">
    <property type="entry name" value="TRANSPOSASE"/>
    <property type="match status" value="1"/>
</dbReference>
<dbReference type="PANTHER" id="PTHR30405:SF25">
    <property type="entry name" value="RNA-GUIDED DNA ENDONUCLEASE INSQ-RELATED"/>
    <property type="match status" value="1"/>
</dbReference>
<evidence type="ECO:0000313" key="8">
    <source>
        <dbReference type="EMBL" id="EFA23316.1"/>
    </source>
</evidence>
<evidence type="ECO:0000256" key="3">
    <source>
        <dbReference type="ARBA" id="ARBA00022578"/>
    </source>
</evidence>
<dbReference type="Pfam" id="PF01385">
    <property type="entry name" value="OrfB_IS605"/>
    <property type="match status" value="1"/>
</dbReference>
<feature type="domain" description="Cas12f1-like TNB" evidence="7">
    <location>
        <begin position="79"/>
        <end position="146"/>
    </location>
</feature>
<evidence type="ECO:0000256" key="4">
    <source>
        <dbReference type="ARBA" id="ARBA00023125"/>
    </source>
</evidence>
<dbReference type="EMBL" id="ABXB03000002">
    <property type="protein sequence ID" value="EFA23316.1"/>
    <property type="molecule type" value="Genomic_DNA"/>
</dbReference>
<dbReference type="AlphaFoldDB" id="D1NUB2"/>
<name>D1NUB2_9BIFI</name>
<gene>
    <name evidence="8" type="ORF">BIFGAL_03433</name>
</gene>
<comment type="similarity">
    <text evidence="1">In the C-terminal section; belongs to the transposase 35 family.</text>
</comment>
<dbReference type="Proteomes" id="UP000003656">
    <property type="component" value="Unassembled WGS sequence"/>
</dbReference>
<keyword evidence="5" id="KW-0233">DNA recombination</keyword>
<dbReference type="InterPro" id="IPR051399">
    <property type="entry name" value="RNA-guided_DNA_endo/Transpos"/>
</dbReference>
<protein>
    <submittedName>
        <fullName evidence="8">Transposase, IS605 OrfB family</fullName>
    </submittedName>
</protein>
<sequence>MLKAARIQARIADRRKDFLHKLSTRIVRENQTVVIEDLAVKNMSRRCKPETDPANPGHYLSNGQTAKRALNRGITDAGWRMFRTMLEYKAAWYGRDIVVIDRWYPSSQICSTCGKNTGRKPLNVRAWTCPHCHTTHDRDVNAAKNILAAGLAVNVCGDQRKHHNN</sequence>
<dbReference type="GO" id="GO:0003677">
    <property type="term" value="F:DNA binding"/>
    <property type="evidence" value="ECO:0007669"/>
    <property type="project" value="UniProtKB-KW"/>
</dbReference>
<evidence type="ECO:0000259" key="6">
    <source>
        <dbReference type="Pfam" id="PF01385"/>
    </source>
</evidence>
<dbReference type="Pfam" id="PF07282">
    <property type="entry name" value="Cas12f1-like_TNB"/>
    <property type="match status" value="1"/>
</dbReference>
<accession>D1NUB2</accession>
<comment type="caution">
    <text evidence="8">The sequence shown here is derived from an EMBL/GenBank/DDBJ whole genome shotgun (WGS) entry which is preliminary data.</text>
</comment>
<keyword evidence="4" id="KW-0238">DNA-binding</keyword>
<organism evidence="8 9">
    <name type="scientific">Bifidobacterium gallicum DSM 20093 = LMG 11596</name>
    <dbReference type="NCBI Taxonomy" id="561180"/>
    <lineage>
        <taxon>Bacteria</taxon>
        <taxon>Bacillati</taxon>
        <taxon>Actinomycetota</taxon>
        <taxon>Actinomycetes</taxon>
        <taxon>Bifidobacteriales</taxon>
        <taxon>Bifidobacteriaceae</taxon>
        <taxon>Bifidobacterium</taxon>
    </lineage>
</organism>
<evidence type="ECO:0000256" key="1">
    <source>
        <dbReference type="ARBA" id="ARBA00008761"/>
    </source>
</evidence>
<dbReference type="GO" id="GO:0006310">
    <property type="term" value="P:DNA recombination"/>
    <property type="evidence" value="ECO:0007669"/>
    <property type="project" value="UniProtKB-KW"/>
</dbReference>
<evidence type="ECO:0000256" key="2">
    <source>
        <dbReference type="ARBA" id="ARBA00011044"/>
    </source>
</evidence>
<dbReference type="InterPro" id="IPR010095">
    <property type="entry name" value="Cas12f1-like_TNB"/>
</dbReference>
<keyword evidence="3" id="KW-0815">Transposition</keyword>
<dbReference type="STRING" id="561180.BIFGAL_03433"/>
<dbReference type="InterPro" id="IPR001959">
    <property type="entry name" value="Transposase"/>
</dbReference>
<feature type="domain" description="Probable transposase IS891/IS1136/IS1341" evidence="6">
    <location>
        <begin position="3"/>
        <end position="45"/>
    </location>
</feature>
<dbReference type="NCBIfam" id="NF040570">
    <property type="entry name" value="guided_TnpB"/>
    <property type="match status" value="1"/>
</dbReference>
<comment type="similarity">
    <text evidence="2">In the N-terminal section; belongs to the transposase 2 family.</text>
</comment>